<feature type="region of interest" description="Disordered" evidence="1">
    <location>
        <begin position="275"/>
        <end position="308"/>
    </location>
</feature>
<name>A0AAN6DXM3_9EURO</name>
<reference evidence="2" key="1">
    <citation type="journal article" date="2022" name="bioRxiv">
        <title>Deciphering the potential niche of two novel black yeast fungi from a biological soil crust based on their genomes, phenotypes, and melanin regulation.</title>
        <authorList>
            <consortium name="DOE Joint Genome Institute"/>
            <person name="Carr E.C."/>
            <person name="Barton Q."/>
            <person name="Grambo S."/>
            <person name="Sullivan M."/>
            <person name="Renfro C.M."/>
            <person name="Kuo A."/>
            <person name="Pangilinan J."/>
            <person name="Lipzen A."/>
            <person name="Keymanesh K."/>
            <person name="Savage E."/>
            <person name="Barry K."/>
            <person name="Grigoriev I.V."/>
            <person name="Riekhof W.R."/>
            <person name="Harris S.S."/>
        </authorList>
    </citation>
    <scope>NUCLEOTIDE SEQUENCE</scope>
    <source>
        <strain evidence="2">JF 03-4F</strain>
    </source>
</reference>
<dbReference type="EMBL" id="MU404353">
    <property type="protein sequence ID" value="KAI1614519.1"/>
    <property type="molecule type" value="Genomic_DNA"/>
</dbReference>
<feature type="compositionally biased region" description="Basic and acidic residues" evidence="1">
    <location>
        <begin position="148"/>
        <end position="161"/>
    </location>
</feature>
<keyword evidence="3" id="KW-1185">Reference proteome</keyword>
<protein>
    <submittedName>
        <fullName evidence="2">Uncharacterized protein</fullName>
    </submittedName>
</protein>
<feature type="region of interest" description="Disordered" evidence="1">
    <location>
        <begin position="137"/>
        <end position="165"/>
    </location>
</feature>
<accession>A0AAN6DXM3</accession>
<feature type="region of interest" description="Disordered" evidence="1">
    <location>
        <begin position="1"/>
        <end position="81"/>
    </location>
</feature>
<gene>
    <name evidence="2" type="ORF">EDD36DRAFT_230846</name>
</gene>
<feature type="compositionally biased region" description="Acidic residues" evidence="1">
    <location>
        <begin position="71"/>
        <end position="80"/>
    </location>
</feature>
<sequence>MSQPRQVPTHSSSPSKSSLRRTSGPHSSQSRSLLPSPHFEDDPIVASHQSASASATTRHSQIDYSEHAVVEGEDGGDESEQYAADVKTDAIPSFQPFFTLIEDSVSNEHHHPTVHYIFADDDSDIIAEAACRSLETLDPQQQQASVAQHEHAHESEHDDTATRLPAPTAGMREHYLVLDVHPRTHPPPQDSSGARMTYEVTSAQSFSADWQALRSSITAAPTMGDAGEDDTSLMLRIEGRGNTPGDAPAAEKESMEEMIERFQRRLEDIRQVMEAGSLGGGGPGGAGETAGVTTGSRDSGAAAVDASV</sequence>
<evidence type="ECO:0000256" key="1">
    <source>
        <dbReference type="SAM" id="MobiDB-lite"/>
    </source>
</evidence>
<dbReference type="Proteomes" id="UP001203852">
    <property type="component" value="Unassembled WGS sequence"/>
</dbReference>
<evidence type="ECO:0000313" key="3">
    <source>
        <dbReference type="Proteomes" id="UP001203852"/>
    </source>
</evidence>
<feature type="compositionally biased region" description="Polar residues" evidence="1">
    <location>
        <begin position="20"/>
        <end position="33"/>
    </location>
</feature>
<proteinExistence type="predicted"/>
<feature type="compositionally biased region" description="Low complexity" evidence="1">
    <location>
        <begin position="46"/>
        <end position="59"/>
    </location>
</feature>
<feature type="compositionally biased region" description="Polar residues" evidence="1">
    <location>
        <begin position="1"/>
        <end position="10"/>
    </location>
</feature>
<dbReference type="AlphaFoldDB" id="A0AAN6DXM3"/>
<organism evidence="2 3">
    <name type="scientific">Exophiala viscosa</name>
    <dbReference type="NCBI Taxonomy" id="2486360"/>
    <lineage>
        <taxon>Eukaryota</taxon>
        <taxon>Fungi</taxon>
        <taxon>Dikarya</taxon>
        <taxon>Ascomycota</taxon>
        <taxon>Pezizomycotina</taxon>
        <taxon>Eurotiomycetes</taxon>
        <taxon>Chaetothyriomycetidae</taxon>
        <taxon>Chaetothyriales</taxon>
        <taxon>Herpotrichiellaceae</taxon>
        <taxon>Exophiala</taxon>
    </lineage>
</organism>
<feature type="compositionally biased region" description="Basic and acidic residues" evidence="1">
    <location>
        <begin position="60"/>
        <end position="70"/>
    </location>
</feature>
<comment type="caution">
    <text evidence="2">The sequence shown here is derived from an EMBL/GenBank/DDBJ whole genome shotgun (WGS) entry which is preliminary data.</text>
</comment>
<evidence type="ECO:0000313" key="2">
    <source>
        <dbReference type="EMBL" id="KAI1614519.1"/>
    </source>
</evidence>
<feature type="compositionally biased region" description="Gly residues" evidence="1">
    <location>
        <begin position="277"/>
        <end position="288"/>
    </location>
</feature>